<reference evidence="1" key="2">
    <citation type="submission" date="2020-09" db="EMBL/GenBank/DDBJ databases">
        <authorList>
            <person name="Sun Q."/>
            <person name="Zhou Y."/>
        </authorList>
    </citation>
    <scope>NUCLEOTIDE SEQUENCE</scope>
    <source>
        <strain evidence="1">CGMCC 1.15725</strain>
    </source>
</reference>
<dbReference type="Proteomes" id="UP000646365">
    <property type="component" value="Unassembled WGS sequence"/>
</dbReference>
<dbReference type="PANTHER" id="PTHR39166">
    <property type="entry name" value="BLL1166 PROTEIN"/>
    <property type="match status" value="1"/>
</dbReference>
<dbReference type="RefSeq" id="WP_189049867.1">
    <property type="nucleotide sequence ID" value="NZ_BMJQ01000012.1"/>
</dbReference>
<evidence type="ECO:0000313" key="2">
    <source>
        <dbReference type="Proteomes" id="UP000646365"/>
    </source>
</evidence>
<comment type="caution">
    <text evidence="1">The sequence shown here is derived from an EMBL/GenBank/DDBJ whole genome shotgun (WGS) entry which is preliminary data.</text>
</comment>
<protein>
    <recommendedName>
        <fullName evidence="3">Nucleotidyltransferase family protein</fullName>
    </recommendedName>
</protein>
<dbReference type="AlphaFoldDB" id="A0A8J2YWR3"/>
<sequence>MTEEDRAALLRQWALENRANAEILRRLPALGLPEAYLVAGCLYQAVWNRLAGRAAEADIKDYDVFYFDGADLSWEAEDRVIRQARDLFADLGVEVEVKNQARVHLWYGQRFGAGYPALTSVEDGIGRYLVACTCVGIRAADGALHAPYGLAELWDGILRMNAANPRPALFQAKAESYRARWPWLTIVSPST</sequence>
<reference evidence="1" key="1">
    <citation type="journal article" date="2014" name="Int. J. Syst. Evol. Microbiol.">
        <title>Complete genome sequence of Corynebacterium casei LMG S-19264T (=DSM 44701T), isolated from a smear-ripened cheese.</title>
        <authorList>
            <consortium name="US DOE Joint Genome Institute (JGI-PGF)"/>
            <person name="Walter F."/>
            <person name="Albersmeier A."/>
            <person name="Kalinowski J."/>
            <person name="Ruckert C."/>
        </authorList>
    </citation>
    <scope>NUCLEOTIDE SEQUENCE</scope>
    <source>
        <strain evidence="1">CGMCC 1.15725</strain>
    </source>
</reference>
<evidence type="ECO:0000313" key="1">
    <source>
        <dbReference type="EMBL" id="GGF33269.1"/>
    </source>
</evidence>
<proteinExistence type="predicted"/>
<dbReference type="InterPro" id="IPR009267">
    <property type="entry name" value="NTP_transf_6"/>
</dbReference>
<dbReference type="PANTHER" id="PTHR39166:SF1">
    <property type="entry name" value="BLL1166 PROTEIN"/>
    <property type="match status" value="1"/>
</dbReference>
<keyword evidence="2" id="KW-1185">Reference proteome</keyword>
<dbReference type="EMBL" id="BMJQ01000012">
    <property type="protein sequence ID" value="GGF33269.1"/>
    <property type="molecule type" value="Genomic_DNA"/>
</dbReference>
<accession>A0A8J2YWR3</accession>
<evidence type="ECO:0008006" key="3">
    <source>
        <dbReference type="Google" id="ProtNLM"/>
    </source>
</evidence>
<organism evidence="1 2">
    <name type="scientific">Aliidongia dinghuensis</name>
    <dbReference type="NCBI Taxonomy" id="1867774"/>
    <lineage>
        <taxon>Bacteria</taxon>
        <taxon>Pseudomonadati</taxon>
        <taxon>Pseudomonadota</taxon>
        <taxon>Alphaproteobacteria</taxon>
        <taxon>Rhodospirillales</taxon>
        <taxon>Dongiaceae</taxon>
        <taxon>Aliidongia</taxon>
    </lineage>
</organism>
<name>A0A8J2YWR3_9PROT</name>
<dbReference type="Pfam" id="PF06042">
    <property type="entry name" value="NTP_transf_6"/>
    <property type="match status" value="1"/>
</dbReference>
<gene>
    <name evidence="1" type="ORF">GCM10011611_44330</name>
</gene>